<dbReference type="OrthoDB" id="8450256at2"/>
<dbReference type="eggNOG" id="COG5635">
    <property type="taxonomic scope" value="Bacteria"/>
</dbReference>
<dbReference type="InterPro" id="IPR027417">
    <property type="entry name" value="P-loop_NTPase"/>
</dbReference>
<evidence type="ECO:0000313" key="1">
    <source>
        <dbReference type="EMBL" id="EIA07331.1"/>
    </source>
</evidence>
<dbReference type="Proteomes" id="UP000005566">
    <property type="component" value="Unassembled WGS sequence"/>
</dbReference>
<organism evidence="1 2">
    <name type="scientific">Flavobacterium frigoris (strain PS1)</name>
    <dbReference type="NCBI Taxonomy" id="1086011"/>
    <lineage>
        <taxon>Bacteria</taxon>
        <taxon>Pseudomonadati</taxon>
        <taxon>Bacteroidota</taxon>
        <taxon>Flavobacteriia</taxon>
        <taxon>Flavobacteriales</taxon>
        <taxon>Flavobacteriaceae</taxon>
        <taxon>Flavobacterium</taxon>
    </lineage>
</organism>
<proteinExistence type="predicted"/>
<comment type="caution">
    <text evidence="1">The sequence shown here is derived from an EMBL/GenBank/DDBJ whole genome shotgun (WGS) entry which is preliminary data.</text>
</comment>
<keyword evidence="2" id="KW-1185">Reference proteome</keyword>
<evidence type="ECO:0000313" key="2">
    <source>
        <dbReference type="Proteomes" id="UP000005566"/>
    </source>
</evidence>
<dbReference type="RefSeq" id="WP_007139514.1">
    <property type="nucleotide sequence ID" value="NZ_AHKF01000030.1"/>
</dbReference>
<sequence length="1419" mass="168009">MSKKGGDLEILALEFLEKIFKELKYTVVRKRIQLSGSQDGYDNLIEIVDDKYFSKLIYSECKDYTSELNYTDAIIKIPQLASTHKNIDLFLFISPKKDFSNIFEETRNKPFLEALANGHFKVAVLSPENDIEKYFSLYPEIYKKAYQKEAPVFNESEREEILNQFDKFIFSDRNLQKIVIDETDKHIYIDNIKEDPFHIKRSVRVVQNREYEYYMATTDQKTLLSEVYVNDTGVILLGNPGFGKTSELRQLASELWHSRDRLNIIPFFKSLKNFTTSSKIENFLPDTFKLIPRQIIIFDGVDEIENIIDFSNKLRSFINDNRALFDDKKIRLIISCRTNIYKKYIKNISDLGVYFLNEINLWTGLHFLESKYGLKVEDDKNFDIYKNKDILENPFYLELIGNHYKKHNVILTNKALLIREYVNSRLSEDKENKFSNYPSFDKDQIISYTKKIAFSFEAMQRPFLTASEIKKAAQVDEVNLAKNPFLEENMADNWSFVLKNIQEYFVASILSELTFQEIINLIRIDIHTNKVHPTWHNVVTFLLNLIEDQAIHDSLVDWMVDNDYELLFNADSDRITDEIKSKVLKKLFTKDCIEDNLWINDSNSIASFSQCNNNIEYLLSQSKDISIHRRARMSAMKILSYMNIPPEFSDQIRALTLDIINQADFADEHYVHLIQDAMMLCKSMDLNEDILFFNQIIELLKDRDEREIISSIISFAPIQSTIDNIDYFLDILDKTIGNKKWNSVPKYNSVSSTKDRIFTLFAKITDGSILLKIYSFAIERQKNYQFRDSLVKEFLAHLKVFFSSNKQYNHDLIKIISNVVIEDAANYYDDQLLLEVVRSCNIERQVFDIVLESISGNSDRKHFLAEITAQIDFDKIRQKYNEGTLNQEFMNQFRNVLSHRNFTISKELETYIELRTDFIFEDKFSQQQLQDRNDFFATKEQKNFDILFDQQEIVNQIIILYQYLDKEDLSFEDLDKFYYKYYRDHELQKKVTENARSLLYEILRNNYPESKKLNKADLHKEVLNSSLDIMYDILNSLPKDKKTAKIEISEHQKQFIKEWCDQMTPTAKDFYLNELALGNDYYYNDKYYLFESIYKFQKFFHFYLDQQMLLDMLWFNSLEEGIKTDYLKGIVPIEKVNERIVNNLQHAKLSAQNFCNHLKYCRENNISITNLNLDLKSKIYEFLSSGNYHYTGEIIENFFYKDLESLQEFLNYKLENNGESTRFLFDCITPLLTKENREDIALDFLTQNYSSLITYDIFTEKEIIRNLISLNYQDAFEKYYIIVENQIQNDLKGEFVFRNQEWLKFTQANALKMLVNTFDLCLSTPNLQALFGDHYSPVRICVETIISVCKANDELTCAKTLQLLNDIDSEKLESQNLDLFYLNKLKNDIQEIYYNHKSKPYKMIQVLKILDDNKYLFLI</sequence>
<dbReference type="STRING" id="1086011.HJ01_03336"/>
<dbReference type="EMBL" id="AHKF01000030">
    <property type="protein sequence ID" value="EIA07331.1"/>
    <property type="molecule type" value="Genomic_DNA"/>
</dbReference>
<protein>
    <submittedName>
        <fullName evidence="1">Uncharacterized protein</fullName>
    </submittedName>
</protein>
<dbReference type="PATRIC" id="fig|1086011.3.peg.3267"/>
<gene>
    <name evidence="1" type="ORF">HJ01_03336</name>
</gene>
<reference evidence="1 2" key="1">
    <citation type="journal article" date="2014" name="Acta Crystallogr. D">
        <title>Structure-based characterization and antifreeze properties of a hyperactive ice-binding protein from the Antarctic bacterium Flavobacterium frigoris PS1.</title>
        <authorList>
            <person name="Do H."/>
            <person name="Kim S.J."/>
            <person name="Kim H.J."/>
            <person name="Lee J.H."/>
        </authorList>
    </citation>
    <scope>NUCLEOTIDE SEQUENCE [LARGE SCALE GENOMIC DNA]</scope>
    <source>
        <strain evidence="1 2">PS1</strain>
    </source>
</reference>
<accession>H7FW10</accession>
<name>H7FW10_FLAFP</name>
<dbReference type="SUPFAM" id="SSF52540">
    <property type="entry name" value="P-loop containing nucleoside triphosphate hydrolases"/>
    <property type="match status" value="1"/>
</dbReference>